<gene>
    <name evidence="2" type="ORF">GUJ93_ZPchr0013g34206</name>
</gene>
<proteinExistence type="predicted"/>
<evidence type="ECO:0000313" key="2">
    <source>
        <dbReference type="EMBL" id="KAG8100138.1"/>
    </source>
</evidence>
<dbReference type="PANTHER" id="PTHR31639:SF42">
    <property type="entry name" value="OS02G0160200 PROTEIN"/>
    <property type="match status" value="1"/>
</dbReference>
<dbReference type="EMBL" id="JAAALK010000079">
    <property type="protein sequence ID" value="KAG8100138.1"/>
    <property type="molecule type" value="Genomic_DNA"/>
</dbReference>
<organism evidence="2 3">
    <name type="scientific">Zizania palustris</name>
    <name type="common">Northern wild rice</name>
    <dbReference type="NCBI Taxonomy" id="103762"/>
    <lineage>
        <taxon>Eukaryota</taxon>
        <taxon>Viridiplantae</taxon>
        <taxon>Streptophyta</taxon>
        <taxon>Embryophyta</taxon>
        <taxon>Tracheophyta</taxon>
        <taxon>Spermatophyta</taxon>
        <taxon>Magnoliopsida</taxon>
        <taxon>Liliopsida</taxon>
        <taxon>Poales</taxon>
        <taxon>Poaceae</taxon>
        <taxon>BOP clade</taxon>
        <taxon>Oryzoideae</taxon>
        <taxon>Oryzeae</taxon>
        <taxon>Zizaniinae</taxon>
        <taxon>Zizania</taxon>
    </lineage>
</organism>
<dbReference type="InterPro" id="IPR001810">
    <property type="entry name" value="F-box_dom"/>
</dbReference>
<dbReference type="AlphaFoldDB" id="A0A8J6C5H8"/>
<sequence>MSTPNAIAAAEDTDLIGCPPDCLLSTILSLLPLDAAARTSVLSHQWRHLWPSTLLRLIDSNLPSPFWYHSTVISRILTFHRGNAISFHISLNRPSSADLDSWLRILTAKCLQELC</sequence>
<name>A0A8J6C5H8_ZIZPA</name>
<keyword evidence="3" id="KW-1185">Reference proteome</keyword>
<reference evidence="2" key="1">
    <citation type="journal article" date="2021" name="bioRxiv">
        <title>Whole Genome Assembly and Annotation of Northern Wild Rice, Zizania palustris L., Supports a Whole Genome Duplication in the Zizania Genus.</title>
        <authorList>
            <person name="Haas M."/>
            <person name="Kono T."/>
            <person name="Macchietto M."/>
            <person name="Millas R."/>
            <person name="McGilp L."/>
            <person name="Shao M."/>
            <person name="Duquette J."/>
            <person name="Hirsch C.N."/>
            <person name="Kimball J."/>
        </authorList>
    </citation>
    <scope>NUCLEOTIDE SEQUENCE</scope>
    <source>
        <tissue evidence="2">Fresh leaf tissue</tissue>
    </source>
</reference>
<dbReference type="OrthoDB" id="612216at2759"/>
<accession>A0A8J6C5H8</accession>
<comment type="caution">
    <text evidence="2">The sequence shown here is derived from an EMBL/GenBank/DDBJ whole genome shotgun (WGS) entry which is preliminary data.</text>
</comment>
<dbReference type="Pfam" id="PF00646">
    <property type="entry name" value="F-box"/>
    <property type="match status" value="1"/>
</dbReference>
<feature type="domain" description="F-box" evidence="1">
    <location>
        <begin position="20"/>
        <end position="52"/>
    </location>
</feature>
<dbReference type="Proteomes" id="UP000729402">
    <property type="component" value="Unassembled WGS sequence"/>
</dbReference>
<protein>
    <recommendedName>
        <fullName evidence="1">F-box domain-containing protein</fullName>
    </recommendedName>
</protein>
<evidence type="ECO:0000259" key="1">
    <source>
        <dbReference type="Pfam" id="PF00646"/>
    </source>
</evidence>
<reference evidence="2" key="2">
    <citation type="submission" date="2021-02" db="EMBL/GenBank/DDBJ databases">
        <authorList>
            <person name="Kimball J.A."/>
            <person name="Haas M.W."/>
            <person name="Macchietto M."/>
            <person name="Kono T."/>
            <person name="Duquette J."/>
            <person name="Shao M."/>
        </authorList>
    </citation>
    <scope>NUCLEOTIDE SEQUENCE</scope>
    <source>
        <tissue evidence="2">Fresh leaf tissue</tissue>
    </source>
</reference>
<evidence type="ECO:0000313" key="3">
    <source>
        <dbReference type="Proteomes" id="UP000729402"/>
    </source>
</evidence>
<dbReference type="PANTHER" id="PTHR31639">
    <property type="entry name" value="F-BOX PROTEIN-LIKE"/>
    <property type="match status" value="1"/>
</dbReference>